<dbReference type="Proteomes" id="UP000220934">
    <property type="component" value="Unassembled WGS sequence"/>
</dbReference>
<dbReference type="CDD" id="cd05233">
    <property type="entry name" value="SDR_c"/>
    <property type="match status" value="1"/>
</dbReference>
<comment type="caution">
    <text evidence="4">The sequence shown here is derived from an EMBL/GenBank/DDBJ whole genome shotgun (WGS) entry which is preliminary data.</text>
</comment>
<dbReference type="EMBL" id="NVOI01000139">
    <property type="protein sequence ID" value="PGG81811.1"/>
    <property type="molecule type" value="Genomic_DNA"/>
</dbReference>
<dbReference type="Gene3D" id="3.40.50.720">
    <property type="entry name" value="NAD(P)-binding Rossmann-like Domain"/>
    <property type="match status" value="1"/>
</dbReference>
<evidence type="ECO:0000256" key="2">
    <source>
        <dbReference type="RuleBase" id="RU000363"/>
    </source>
</evidence>
<dbReference type="EMBL" id="NUAJ01000049">
    <property type="protein sequence ID" value="PEN46360.1"/>
    <property type="molecule type" value="Genomic_DNA"/>
</dbReference>
<dbReference type="Proteomes" id="UP000225320">
    <property type="component" value="Unassembled WGS sequence"/>
</dbReference>
<comment type="similarity">
    <text evidence="1 2">Belongs to the short-chain dehydrogenases/reductases (SDR) family.</text>
</comment>
<dbReference type="InterPro" id="IPR036291">
    <property type="entry name" value="NAD(P)-bd_dom_sf"/>
</dbReference>
<evidence type="ECO:0000313" key="3">
    <source>
        <dbReference type="EMBL" id="PEN46360.1"/>
    </source>
</evidence>
<proteinExistence type="inferred from homology"/>
<accession>A0A2B5VNT0</accession>
<dbReference type="Pfam" id="PF00106">
    <property type="entry name" value="adh_short"/>
    <property type="match status" value="1"/>
</dbReference>
<evidence type="ECO:0000313" key="6">
    <source>
        <dbReference type="Proteomes" id="UP000225320"/>
    </source>
</evidence>
<dbReference type="SUPFAM" id="SSF51735">
    <property type="entry name" value="NAD(P)-binding Rossmann-fold domains"/>
    <property type="match status" value="1"/>
</dbReference>
<evidence type="ECO:0000313" key="5">
    <source>
        <dbReference type="Proteomes" id="UP000220934"/>
    </source>
</evidence>
<dbReference type="RefSeq" id="WP_097873257.1">
    <property type="nucleotide sequence ID" value="NZ_CP036055.1"/>
</dbReference>
<protein>
    <submittedName>
        <fullName evidence="4">Short-chain dehydrogenase</fullName>
    </submittedName>
</protein>
<dbReference type="InterPro" id="IPR002347">
    <property type="entry name" value="SDR_fam"/>
</dbReference>
<dbReference type="GO" id="GO:0016616">
    <property type="term" value="F:oxidoreductase activity, acting on the CH-OH group of donors, NAD or NADP as acceptor"/>
    <property type="evidence" value="ECO:0007669"/>
    <property type="project" value="TreeGrafter"/>
</dbReference>
<dbReference type="AlphaFoldDB" id="A0A2B5VNT0"/>
<name>A0A2B5VNT0_9BACI</name>
<evidence type="ECO:0000256" key="1">
    <source>
        <dbReference type="ARBA" id="ARBA00006484"/>
    </source>
</evidence>
<dbReference type="PANTHER" id="PTHR42760">
    <property type="entry name" value="SHORT-CHAIN DEHYDROGENASES/REDUCTASES FAMILY MEMBER"/>
    <property type="match status" value="1"/>
</dbReference>
<reference evidence="3 5" key="1">
    <citation type="submission" date="2017-09" db="EMBL/GenBank/DDBJ databases">
        <title>Large-scale bioinformatics analysis of Bacillus genomes uncovers conserved roles of natural products in bacterial physiology.</title>
        <authorList>
            <consortium name="Agbiome Team Llc"/>
            <person name="Bleich R.M."/>
            <person name="Kirk G.J."/>
            <person name="Santa Maria K.C."/>
            <person name="Allen S.E."/>
            <person name="Farag S."/>
            <person name="Shank E.A."/>
            <person name="Bowers A."/>
        </authorList>
    </citation>
    <scope>NUCLEOTIDE SEQUENCE [LARGE SCALE GENOMIC DNA]</scope>
    <source>
        <strain evidence="3 5">AFS027958</strain>
    </source>
</reference>
<dbReference type="PRINTS" id="PR00081">
    <property type="entry name" value="GDHRDH"/>
</dbReference>
<gene>
    <name evidence="3" type="ORF">CN596_28810</name>
    <name evidence="4" type="ORF">CON73_28565</name>
</gene>
<dbReference type="PRINTS" id="PR00080">
    <property type="entry name" value="SDRFAMILY"/>
</dbReference>
<organism evidence="4 6">
    <name type="scientific">Bacillus toyonensis</name>
    <dbReference type="NCBI Taxonomy" id="155322"/>
    <lineage>
        <taxon>Bacteria</taxon>
        <taxon>Bacillati</taxon>
        <taxon>Bacillota</taxon>
        <taxon>Bacilli</taxon>
        <taxon>Bacillales</taxon>
        <taxon>Bacillaceae</taxon>
        <taxon>Bacillus</taxon>
        <taxon>Bacillus cereus group</taxon>
    </lineage>
</organism>
<sequence>MKIVVITGANRGLGYGIAKSFAEKGHKVIGLNRTLCKEEWLEEIQCDLSQKIDIEKSVAGIIRRYGKIDILINNAGIRRFNNISKITEQDWQDSISTNLSAPLWLIQFTAPMLKQSKGLIIFIGSHAGEYYFEQGVAYSSTKSALHAMAEAAIQDLRYEGIRVSHLSLGAIANRSMENDEWKMRPQDIGQLAVAISELPSSIMPAFVEVRPSMPNRSPISGLERLQYI</sequence>
<reference evidence="4 6" key="2">
    <citation type="submission" date="2017-09" db="EMBL/GenBank/DDBJ databases">
        <title>Large-scale bioinformatics analysis of Bacillus genomes uncovers conserved roles of natural products in bacterial physiology.</title>
        <authorList>
            <consortium name="Agbiome Team Llc"/>
            <person name="Bleich R.M."/>
            <person name="Grubbs K.J."/>
            <person name="Santa Maria K.C."/>
            <person name="Allen S.E."/>
            <person name="Farag S."/>
            <person name="Shank E.A."/>
            <person name="Bowers A."/>
        </authorList>
    </citation>
    <scope>NUCLEOTIDE SEQUENCE [LARGE SCALE GENOMIC DNA]</scope>
    <source>
        <strain evidence="4 6">AFS094862</strain>
    </source>
</reference>
<evidence type="ECO:0000313" key="4">
    <source>
        <dbReference type="EMBL" id="PGG81811.1"/>
    </source>
</evidence>